<keyword evidence="1" id="KW-0175">Coiled coil</keyword>
<sequence length="250" mass="29537">MRNELKILTFITLLLFLSCKQSSENKTEYNQNRELIPNPEGLQKDNLAVLKVTNEECKCGENDITGTKTDTVYKLSNGKRIALCGYRNIENKPINFSEFVLSVCGEKNIIDFWDATQTCNLRTKNDTLIVEELIDLPTKKDRNYETNIWVIVKVYFENNKVIKKHFINKNIKRYSEKEIAKTLNEYENADEKIDDRKMELLNRLFISTISENKKAREYFYKFKDKYKIDGAFSEEYNDLKAMLEVWDKQK</sequence>
<dbReference type="OrthoDB" id="1347096at2"/>
<evidence type="ECO:0000313" key="2">
    <source>
        <dbReference type="EMBL" id="TDP57981.1"/>
    </source>
</evidence>
<proteinExistence type="predicted"/>
<dbReference type="Proteomes" id="UP000295260">
    <property type="component" value="Unassembled WGS sequence"/>
</dbReference>
<dbReference type="AlphaFoldDB" id="A0A4R6Q6Z5"/>
<accession>A0A4R6Q6Z5</accession>
<gene>
    <name evidence="2" type="ORF">BC748_2493</name>
</gene>
<keyword evidence="3" id="KW-1185">Reference proteome</keyword>
<name>A0A4R6Q6Z5_9FLAO</name>
<evidence type="ECO:0000313" key="3">
    <source>
        <dbReference type="Proteomes" id="UP000295260"/>
    </source>
</evidence>
<reference evidence="2 3" key="1">
    <citation type="submission" date="2019-03" db="EMBL/GenBank/DDBJ databases">
        <title>Genomic Encyclopedia of Archaeal and Bacterial Type Strains, Phase II (KMG-II): from individual species to whole genera.</title>
        <authorList>
            <person name="Goeker M."/>
        </authorList>
    </citation>
    <scope>NUCLEOTIDE SEQUENCE [LARGE SCALE GENOMIC DNA]</scope>
    <source>
        <strain evidence="2 3">DSM 25687</strain>
    </source>
</reference>
<dbReference type="EMBL" id="SNXR01000016">
    <property type="protein sequence ID" value="TDP57981.1"/>
    <property type="molecule type" value="Genomic_DNA"/>
</dbReference>
<protein>
    <recommendedName>
        <fullName evidence="4">Lipoprotein</fullName>
    </recommendedName>
</protein>
<dbReference type="PROSITE" id="PS51257">
    <property type="entry name" value="PROKAR_LIPOPROTEIN"/>
    <property type="match status" value="1"/>
</dbReference>
<feature type="coiled-coil region" evidence="1">
    <location>
        <begin position="172"/>
        <end position="203"/>
    </location>
</feature>
<comment type="caution">
    <text evidence="2">The sequence shown here is derived from an EMBL/GenBank/DDBJ whole genome shotgun (WGS) entry which is preliminary data.</text>
</comment>
<evidence type="ECO:0000256" key="1">
    <source>
        <dbReference type="SAM" id="Coils"/>
    </source>
</evidence>
<organism evidence="2 3">
    <name type="scientific">Flavobacterium dankookense</name>
    <dbReference type="NCBI Taxonomy" id="706186"/>
    <lineage>
        <taxon>Bacteria</taxon>
        <taxon>Pseudomonadati</taxon>
        <taxon>Bacteroidota</taxon>
        <taxon>Flavobacteriia</taxon>
        <taxon>Flavobacteriales</taxon>
        <taxon>Flavobacteriaceae</taxon>
        <taxon>Flavobacterium</taxon>
    </lineage>
</organism>
<dbReference type="RefSeq" id="WP_133533713.1">
    <property type="nucleotide sequence ID" value="NZ_SNXR01000016.1"/>
</dbReference>
<evidence type="ECO:0008006" key="4">
    <source>
        <dbReference type="Google" id="ProtNLM"/>
    </source>
</evidence>